<evidence type="ECO:0000256" key="2">
    <source>
        <dbReference type="ARBA" id="ARBA00023012"/>
    </source>
</evidence>
<keyword evidence="1 6" id="KW-0597">Phosphoprotein</keyword>
<dbReference type="AlphaFoldDB" id="A0A931FNW9"/>
<dbReference type="SMART" id="SM00850">
    <property type="entry name" value="LytTR"/>
    <property type="match status" value="1"/>
</dbReference>
<dbReference type="GO" id="GO:0032993">
    <property type="term" value="C:protein-DNA complex"/>
    <property type="evidence" value="ECO:0007669"/>
    <property type="project" value="TreeGrafter"/>
</dbReference>
<dbReference type="InterPro" id="IPR039420">
    <property type="entry name" value="WalR-like"/>
</dbReference>
<reference evidence="9 10" key="1">
    <citation type="submission" date="2020-11" db="EMBL/GenBank/DDBJ databases">
        <authorList>
            <person name="Kim M.K."/>
        </authorList>
    </citation>
    <scope>NUCLEOTIDE SEQUENCE [LARGE SCALE GENOMIC DNA]</scope>
    <source>
        <strain evidence="9 10">BT439</strain>
    </source>
</reference>
<dbReference type="SUPFAM" id="SSF52172">
    <property type="entry name" value="CheY-like"/>
    <property type="match status" value="1"/>
</dbReference>
<evidence type="ECO:0000256" key="3">
    <source>
        <dbReference type="ARBA" id="ARBA00023015"/>
    </source>
</evidence>
<dbReference type="Gene3D" id="2.40.50.1020">
    <property type="entry name" value="LytTr DNA-binding domain"/>
    <property type="match status" value="1"/>
</dbReference>
<name>A0A931FNW9_9BACT</name>
<dbReference type="Proteomes" id="UP000645610">
    <property type="component" value="Unassembled WGS sequence"/>
</dbReference>
<keyword evidence="4" id="KW-0238">DNA-binding</keyword>
<evidence type="ECO:0000256" key="1">
    <source>
        <dbReference type="ARBA" id="ARBA00022553"/>
    </source>
</evidence>
<evidence type="ECO:0000313" key="10">
    <source>
        <dbReference type="Proteomes" id="UP000645610"/>
    </source>
</evidence>
<evidence type="ECO:0000256" key="6">
    <source>
        <dbReference type="PROSITE-ProRule" id="PRU00169"/>
    </source>
</evidence>
<feature type="domain" description="HTH LytTR-type" evidence="8">
    <location>
        <begin position="192"/>
        <end position="292"/>
    </location>
</feature>
<dbReference type="GO" id="GO:0005829">
    <property type="term" value="C:cytosol"/>
    <property type="evidence" value="ECO:0007669"/>
    <property type="project" value="TreeGrafter"/>
</dbReference>
<dbReference type="GO" id="GO:0000156">
    <property type="term" value="F:phosphorelay response regulator activity"/>
    <property type="evidence" value="ECO:0007669"/>
    <property type="project" value="TreeGrafter"/>
</dbReference>
<comment type="caution">
    <text evidence="9">The sequence shown here is derived from an EMBL/GenBank/DDBJ whole genome shotgun (WGS) entry which is preliminary data.</text>
</comment>
<dbReference type="Pfam" id="PF04397">
    <property type="entry name" value="LytTR"/>
    <property type="match status" value="1"/>
</dbReference>
<evidence type="ECO:0000256" key="5">
    <source>
        <dbReference type="ARBA" id="ARBA00023163"/>
    </source>
</evidence>
<evidence type="ECO:0000313" key="9">
    <source>
        <dbReference type="EMBL" id="MBF9143054.1"/>
    </source>
</evidence>
<dbReference type="PANTHER" id="PTHR48111">
    <property type="entry name" value="REGULATOR OF RPOS"/>
    <property type="match status" value="1"/>
</dbReference>
<dbReference type="PROSITE" id="PS50110">
    <property type="entry name" value="RESPONSE_REGULATORY"/>
    <property type="match status" value="1"/>
</dbReference>
<accession>A0A931FNW9</accession>
<evidence type="ECO:0000259" key="8">
    <source>
        <dbReference type="PROSITE" id="PS50930"/>
    </source>
</evidence>
<dbReference type="InterPro" id="IPR001789">
    <property type="entry name" value="Sig_transdc_resp-reg_receiver"/>
</dbReference>
<keyword evidence="3" id="KW-0805">Transcription regulation</keyword>
<gene>
    <name evidence="9" type="ORF">I2I01_15510</name>
</gene>
<feature type="modified residue" description="4-aspartylphosphate" evidence="6">
    <location>
        <position position="100"/>
    </location>
</feature>
<dbReference type="EMBL" id="JADQDP010000003">
    <property type="protein sequence ID" value="MBF9143054.1"/>
    <property type="molecule type" value="Genomic_DNA"/>
</dbReference>
<dbReference type="PROSITE" id="PS50930">
    <property type="entry name" value="HTH_LYTTR"/>
    <property type="match status" value="1"/>
</dbReference>
<evidence type="ECO:0000256" key="4">
    <source>
        <dbReference type="ARBA" id="ARBA00023125"/>
    </source>
</evidence>
<keyword evidence="10" id="KW-1185">Reference proteome</keyword>
<dbReference type="PANTHER" id="PTHR48111:SF1">
    <property type="entry name" value="TWO-COMPONENT RESPONSE REGULATOR ORR33"/>
    <property type="match status" value="1"/>
</dbReference>
<organism evidence="9 10">
    <name type="scientific">Hymenobacter properus</name>
    <dbReference type="NCBI Taxonomy" id="2791026"/>
    <lineage>
        <taxon>Bacteria</taxon>
        <taxon>Pseudomonadati</taxon>
        <taxon>Bacteroidota</taxon>
        <taxon>Cytophagia</taxon>
        <taxon>Cytophagales</taxon>
        <taxon>Hymenobacteraceae</taxon>
        <taxon>Hymenobacter</taxon>
    </lineage>
</organism>
<dbReference type="InterPro" id="IPR007492">
    <property type="entry name" value="LytTR_DNA-bd_dom"/>
</dbReference>
<dbReference type="Gene3D" id="3.40.50.2300">
    <property type="match status" value="1"/>
</dbReference>
<dbReference type="Pfam" id="PF00072">
    <property type="entry name" value="Response_reg"/>
    <property type="match status" value="1"/>
</dbReference>
<sequence length="294" mass="31859">MSYSIVTVADAAETLVNGSPPDGAGCVYSSPAGLLPVEQVMALPAESVIRVLVVEDEPLYAEQLEAALQDLGYEPVGPAADARIALALHRTETIDLALLDVNLRGSVDGIALAAQLLAHRPIPVVFLTSLNDSQTFARAQNTGPAAFLTKPVELAALGRALALAVHNFGQHHAAPPAPAAEPLPVAPLPDALFVKENGLLEKIRLSNVQSVVAEDKLCCLTLAERTVHVRMALRELVQYLPPERFVQIQRSYYVNIEHIERLDPVRHLVQVGKQLLPVSRLYQDELLRRLRTIG</sequence>
<dbReference type="SMART" id="SM00448">
    <property type="entry name" value="REC"/>
    <property type="match status" value="1"/>
</dbReference>
<dbReference type="RefSeq" id="WP_196287376.1">
    <property type="nucleotide sequence ID" value="NZ_JADQDP010000003.1"/>
</dbReference>
<keyword evidence="2" id="KW-0902">Two-component regulatory system</keyword>
<protein>
    <submittedName>
        <fullName evidence="9">Response regulator transcription factor</fullName>
    </submittedName>
</protein>
<feature type="domain" description="Response regulatory" evidence="7">
    <location>
        <begin position="50"/>
        <end position="165"/>
    </location>
</feature>
<dbReference type="GO" id="GO:0000976">
    <property type="term" value="F:transcription cis-regulatory region binding"/>
    <property type="evidence" value="ECO:0007669"/>
    <property type="project" value="TreeGrafter"/>
</dbReference>
<keyword evidence="5" id="KW-0804">Transcription</keyword>
<dbReference type="InterPro" id="IPR011006">
    <property type="entry name" value="CheY-like_superfamily"/>
</dbReference>
<proteinExistence type="predicted"/>
<evidence type="ECO:0000259" key="7">
    <source>
        <dbReference type="PROSITE" id="PS50110"/>
    </source>
</evidence>
<dbReference type="GO" id="GO:0006355">
    <property type="term" value="P:regulation of DNA-templated transcription"/>
    <property type="evidence" value="ECO:0007669"/>
    <property type="project" value="TreeGrafter"/>
</dbReference>